<dbReference type="InterPro" id="IPR036148">
    <property type="entry name" value="MmgE/PrpD_sf"/>
</dbReference>
<name>A0ABR7Z8Y7_9PSED</name>
<dbReference type="Gene3D" id="1.10.4100.10">
    <property type="entry name" value="2-methylcitrate dehydratase PrpD"/>
    <property type="match status" value="1"/>
</dbReference>
<dbReference type="InterPro" id="IPR042188">
    <property type="entry name" value="MmgE/PrpD_sf_2"/>
</dbReference>
<gene>
    <name evidence="4" type="ORF">HAQ05_24090</name>
</gene>
<feature type="domain" description="MmgE/PrpD C-terminal" evidence="3">
    <location>
        <begin position="264"/>
        <end position="413"/>
    </location>
</feature>
<dbReference type="PANTHER" id="PTHR16943">
    <property type="entry name" value="2-METHYLCITRATE DEHYDRATASE-RELATED"/>
    <property type="match status" value="1"/>
</dbReference>
<dbReference type="Pfam" id="PF19305">
    <property type="entry name" value="MmgE_PrpD_C"/>
    <property type="match status" value="1"/>
</dbReference>
<reference evidence="4 5" key="1">
    <citation type="journal article" date="2020" name="Insects">
        <title>Bacteria Belonging to Pseudomonas typographi sp. nov. from the Bark Beetle Ips typographus Have Genomic Potential to Aid in the Host Ecology.</title>
        <authorList>
            <person name="Peral-Aranega E."/>
            <person name="Saati-Santamaria Z."/>
            <person name="Kolarik M."/>
            <person name="Rivas R."/>
            <person name="Garcia-Fraile P."/>
        </authorList>
    </citation>
    <scope>NUCLEOTIDE SEQUENCE [LARGE SCALE GENOMIC DNA]</scope>
    <source>
        <strain evidence="4 5">CA3A</strain>
    </source>
</reference>
<evidence type="ECO:0000259" key="3">
    <source>
        <dbReference type="Pfam" id="PF19305"/>
    </source>
</evidence>
<dbReference type="SUPFAM" id="SSF103378">
    <property type="entry name" value="2-methylcitrate dehydratase PrpD"/>
    <property type="match status" value="1"/>
</dbReference>
<comment type="caution">
    <text evidence="4">The sequence shown here is derived from an EMBL/GenBank/DDBJ whole genome shotgun (WGS) entry which is preliminary data.</text>
</comment>
<evidence type="ECO:0000259" key="2">
    <source>
        <dbReference type="Pfam" id="PF03972"/>
    </source>
</evidence>
<dbReference type="InterPro" id="IPR045336">
    <property type="entry name" value="MmgE_PrpD_N"/>
</dbReference>
<dbReference type="PANTHER" id="PTHR16943:SF8">
    <property type="entry name" value="2-METHYLCITRATE DEHYDRATASE"/>
    <property type="match status" value="1"/>
</dbReference>
<organism evidence="4 5">
    <name type="scientific">Pseudomonas typographi</name>
    <dbReference type="NCBI Taxonomy" id="2715964"/>
    <lineage>
        <taxon>Bacteria</taxon>
        <taxon>Pseudomonadati</taxon>
        <taxon>Pseudomonadota</taxon>
        <taxon>Gammaproteobacteria</taxon>
        <taxon>Pseudomonadales</taxon>
        <taxon>Pseudomonadaceae</taxon>
        <taxon>Pseudomonas</taxon>
    </lineage>
</organism>
<dbReference type="Gene3D" id="3.30.1330.120">
    <property type="entry name" value="2-methylcitrate dehydratase PrpD"/>
    <property type="match status" value="1"/>
</dbReference>
<keyword evidence="5" id="KW-1185">Reference proteome</keyword>
<feature type="domain" description="MmgE/PrpD N-terminal" evidence="2">
    <location>
        <begin position="7"/>
        <end position="242"/>
    </location>
</feature>
<dbReference type="RefSeq" id="WP_190425648.1">
    <property type="nucleotide sequence ID" value="NZ_JAAOCA010000041.1"/>
</dbReference>
<dbReference type="Proteomes" id="UP000805841">
    <property type="component" value="Unassembled WGS sequence"/>
</dbReference>
<proteinExistence type="inferred from homology"/>
<dbReference type="InterPro" id="IPR045337">
    <property type="entry name" value="MmgE_PrpD_C"/>
</dbReference>
<dbReference type="Pfam" id="PF03972">
    <property type="entry name" value="MmgE_PrpD_N"/>
    <property type="match status" value="1"/>
</dbReference>
<evidence type="ECO:0000256" key="1">
    <source>
        <dbReference type="ARBA" id="ARBA00006174"/>
    </source>
</evidence>
<protein>
    <submittedName>
        <fullName evidence="4">MmgE/PrpD family protein</fullName>
    </submittedName>
</protein>
<dbReference type="InterPro" id="IPR005656">
    <property type="entry name" value="MmgE_PrpD"/>
</dbReference>
<dbReference type="InterPro" id="IPR042183">
    <property type="entry name" value="MmgE/PrpD_sf_1"/>
</dbReference>
<evidence type="ECO:0000313" key="4">
    <source>
        <dbReference type="EMBL" id="MBD1601763.1"/>
    </source>
</evidence>
<dbReference type="EMBL" id="JAAOCA010000041">
    <property type="protein sequence ID" value="MBD1601763.1"/>
    <property type="molecule type" value="Genomic_DNA"/>
</dbReference>
<accession>A0ABR7Z8Y7</accession>
<comment type="similarity">
    <text evidence="1">Belongs to the PrpD family.</text>
</comment>
<sequence>MATLSAQLAEHVHHMRFDQLPSDVIERAKLTLLDTLAVAWAGLGASGSGPVRQLAVALGGRPDATAWGTAQRLPAAEAAFANGVAAAALDYDALHVAGTVHADIVAVPALLAVAEQVHASGEEFLASYVLAQDLICRLGLSVTRYDGWFNTSVLGVFGAAAGAARLLGLGSEAITHALGLALPQAGGTQQPMLEQSQTKRLQSAFAARAGVTAALLAAQGLNAPAQALEGDYGLFNKYTGNNAAVLLQGLGSYWTGQDITIKRYPNCGCSHAALDLTLALIEQHGLTPNTVDTIEVTLPAFSQRLVGAPFVPAGNPQVSAQFSVRYALAVALRDRQFGLPHIEADAALDPAIAALAAKVRVNTDPHAQGRMYPVSVTLGAQGQRYSRRAEAASASVIDKQQVLDKARACFAYASAPDSVATGEGLIERVLTLETLSDIRQLLAPTG</sequence>
<evidence type="ECO:0000313" key="5">
    <source>
        <dbReference type="Proteomes" id="UP000805841"/>
    </source>
</evidence>